<dbReference type="OrthoDB" id="8456317at2"/>
<sequence length="146" mass="15896">MRVFAVCLSVGFLAACQGAPAPVVETAPPAPVVIEAQTPLPVEPAPEPRFVINNIMNLARGTLRDILGDASLVRKEKDAEVWLYRNDHCVMHLYFYPNDNDDYRLEYVNTRGVGLSLDNPTVSPNACLDSHLLATPQTPGGKAVPE</sequence>
<keyword evidence="3" id="KW-1185">Reference proteome</keyword>
<dbReference type="RefSeq" id="WP_099472736.1">
    <property type="nucleotide sequence ID" value="NZ_CP041025.1"/>
</dbReference>
<dbReference type="AlphaFoldDB" id="A0A2G4YRT2"/>
<dbReference type="PROSITE" id="PS51257">
    <property type="entry name" value="PROKAR_LIPOPROTEIN"/>
    <property type="match status" value="1"/>
</dbReference>
<dbReference type="Proteomes" id="UP000229730">
    <property type="component" value="Unassembled WGS sequence"/>
</dbReference>
<keyword evidence="1" id="KW-0732">Signal</keyword>
<gene>
    <name evidence="2" type="ORF">CRD36_09960</name>
</gene>
<dbReference type="InParanoid" id="A0A2G4YRT2"/>
<dbReference type="EMBL" id="PDEM01000020">
    <property type="protein sequence ID" value="PHZ85032.1"/>
    <property type="molecule type" value="Genomic_DNA"/>
</dbReference>
<organism evidence="2 3">
    <name type="scientific">Paremcibacter congregatus</name>
    <dbReference type="NCBI Taxonomy" id="2043170"/>
    <lineage>
        <taxon>Bacteria</taxon>
        <taxon>Pseudomonadati</taxon>
        <taxon>Pseudomonadota</taxon>
        <taxon>Alphaproteobacteria</taxon>
        <taxon>Emcibacterales</taxon>
        <taxon>Emcibacteraceae</taxon>
        <taxon>Paremcibacter</taxon>
    </lineage>
</organism>
<name>A0A2G4YRT2_9PROT</name>
<proteinExistence type="predicted"/>
<feature type="chain" id="PRO_5013888830" description="Lipoprotein" evidence="1">
    <location>
        <begin position="22"/>
        <end position="146"/>
    </location>
</feature>
<feature type="signal peptide" evidence="1">
    <location>
        <begin position="1"/>
        <end position="21"/>
    </location>
</feature>
<comment type="caution">
    <text evidence="2">The sequence shown here is derived from an EMBL/GenBank/DDBJ whole genome shotgun (WGS) entry which is preliminary data.</text>
</comment>
<accession>A0A2G4YRT2</accession>
<evidence type="ECO:0000256" key="1">
    <source>
        <dbReference type="SAM" id="SignalP"/>
    </source>
</evidence>
<protein>
    <recommendedName>
        <fullName evidence="4">Lipoprotein</fullName>
    </recommendedName>
</protein>
<evidence type="ECO:0000313" key="2">
    <source>
        <dbReference type="EMBL" id="PHZ85032.1"/>
    </source>
</evidence>
<reference evidence="2 3" key="1">
    <citation type="submission" date="2017-10" db="EMBL/GenBank/DDBJ databases">
        <title>Frigbacter circumglobatus gen. nov. sp. nov., isolated from sediment cultured in situ.</title>
        <authorList>
            <person name="Zhao Z."/>
        </authorList>
    </citation>
    <scope>NUCLEOTIDE SEQUENCE [LARGE SCALE GENOMIC DNA]</scope>
    <source>
        <strain evidence="2 3">ZYL</strain>
    </source>
</reference>
<evidence type="ECO:0000313" key="3">
    <source>
        <dbReference type="Proteomes" id="UP000229730"/>
    </source>
</evidence>
<evidence type="ECO:0008006" key="4">
    <source>
        <dbReference type="Google" id="ProtNLM"/>
    </source>
</evidence>